<dbReference type="EMBL" id="MU129378">
    <property type="protein sequence ID" value="KAF9503342.1"/>
    <property type="molecule type" value="Genomic_DNA"/>
</dbReference>
<name>A0A9P6AD09_9AGAM</name>
<organism evidence="3 4">
    <name type="scientific">Hydnum rufescens UP504</name>
    <dbReference type="NCBI Taxonomy" id="1448309"/>
    <lineage>
        <taxon>Eukaryota</taxon>
        <taxon>Fungi</taxon>
        <taxon>Dikarya</taxon>
        <taxon>Basidiomycota</taxon>
        <taxon>Agaricomycotina</taxon>
        <taxon>Agaricomycetes</taxon>
        <taxon>Cantharellales</taxon>
        <taxon>Hydnaceae</taxon>
        <taxon>Hydnum</taxon>
    </lineage>
</organism>
<keyword evidence="4" id="KW-1185">Reference proteome</keyword>
<dbReference type="Proteomes" id="UP000886523">
    <property type="component" value="Unassembled WGS sequence"/>
</dbReference>
<evidence type="ECO:0000313" key="4">
    <source>
        <dbReference type="Proteomes" id="UP000886523"/>
    </source>
</evidence>
<protein>
    <submittedName>
        <fullName evidence="3">Uncharacterized protein</fullName>
    </submittedName>
</protein>
<evidence type="ECO:0000313" key="3">
    <source>
        <dbReference type="EMBL" id="KAF9503342.1"/>
    </source>
</evidence>
<feature type="signal peptide" evidence="2">
    <location>
        <begin position="1"/>
        <end position="22"/>
    </location>
</feature>
<evidence type="ECO:0000256" key="1">
    <source>
        <dbReference type="SAM" id="MobiDB-lite"/>
    </source>
</evidence>
<feature type="region of interest" description="Disordered" evidence="1">
    <location>
        <begin position="250"/>
        <end position="271"/>
    </location>
</feature>
<keyword evidence="2" id="KW-0732">Signal</keyword>
<sequence length="388" mass="43657">MPKRAARLLFWIAFFLPPRTDPNNATDNAHREIQERTATKTRTPLTITKYMTTLKYGAHLLRRVLAISCRVQDETQDRAATHTPQPSIFHNVYEDETNTAPHTTLAVFSLRETDPNNAQTMPTAKYRSAQPPKTRTPLTIHKIHDDASNTVPHLLRRVCGNIMYLHCAIPDLTNAQIRPRAKHGSTQPPRPPTLDYPHLTKQIQRHTPASAAPLSLCETPSDEWPEKAYSEIRNTPHTCFGGYIPSMKTHPTSRRRHGRAPSATFNAQPPKPLRVCGTSRYIYCVISNPTNARSGPGQNTGPCSHPYPNPQFPATYKRNPHTMRPQKSRMNPTPALAGVIIFKTRNAAKQIHENSNPRPKRNLGTKPVNEMTHPKVNRQATPPVPHPL</sequence>
<proteinExistence type="predicted"/>
<evidence type="ECO:0000256" key="2">
    <source>
        <dbReference type="SAM" id="SignalP"/>
    </source>
</evidence>
<gene>
    <name evidence="3" type="ORF">BS47DRAFT_1369605</name>
</gene>
<comment type="caution">
    <text evidence="3">The sequence shown here is derived from an EMBL/GenBank/DDBJ whole genome shotgun (WGS) entry which is preliminary data.</text>
</comment>
<reference evidence="3" key="1">
    <citation type="journal article" date="2020" name="Nat. Commun.">
        <title>Large-scale genome sequencing of mycorrhizal fungi provides insights into the early evolution of symbiotic traits.</title>
        <authorList>
            <person name="Miyauchi S."/>
            <person name="Kiss E."/>
            <person name="Kuo A."/>
            <person name="Drula E."/>
            <person name="Kohler A."/>
            <person name="Sanchez-Garcia M."/>
            <person name="Morin E."/>
            <person name="Andreopoulos B."/>
            <person name="Barry K.W."/>
            <person name="Bonito G."/>
            <person name="Buee M."/>
            <person name="Carver A."/>
            <person name="Chen C."/>
            <person name="Cichocki N."/>
            <person name="Clum A."/>
            <person name="Culley D."/>
            <person name="Crous P.W."/>
            <person name="Fauchery L."/>
            <person name="Girlanda M."/>
            <person name="Hayes R.D."/>
            <person name="Keri Z."/>
            <person name="LaButti K."/>
            <person name="Lipzen A."/>
            <person name="Lombard V."/>
            <person name="Magnuson J."/>
            <person name="Maillard F."/>
            <person name="Murat C."/>
            <person name="Nolan M."/>
            <person name="Ohm R.A."/>
            <person name="Pangilinan J."/>
            <person name="Pereira M.F."/>
            <person name="Perotto S."/>
            <person name="Peter M."/>
            <person name="Pfister S."/>
            <person name="Riley R."/>
            <person name="Sitrit Y."/>
            <person name="Stielow J.B."/>
            <person name="Szollosi G."/>
            <person name="Zifcakova L."/>
            <person name="Stursova M."/>
            <person name="Spatafora J.W."/>
            <person name="Tedersoo L."/>
            <person name="Vaario L.M."/>
            <person name="Yamada A."/>
            <person name="Yan M."/>
            <person name="Wang P."/>
            <person name="Xu J."/>
            <person name="Bruns T."/>
            <person name="Baldrian P."/>
            <person name="Vilgalys R."/>
            <person name="Dunand C."/>
            <person name="Henrissat B."/>
            <person name="Grigoriev I.V."/>
            <person name="Hibbett D."/>
            <person name="Nagy L.G."/>
            <person name="Martin F.M."/>
        </authorList>
    </citation>
    <scope>NUCLEOTIDE SEQUENCE</scope>
    <source>
        <strain evidence="3">UP504</strain>
    </source>
</reference>
<accession>A0A9P6AD09</accession>
<dbReference type="AlphaFoldDB" id="A0A9P6AD09"/>
<feature type="region of interest" description="Disordered" evidence="1">
    <location>
        <begin position="350"/>
        <end position="388"/>
    </location>
</feature>
<feature type="chain" id="PRO_5040517186" evidence="2">
    <location>
        <begin position="23"/>
        <end position="388"/>
    </location>
</feature>